<sequence length="253" mass="27071">MKNPKNLFKAGLKAGSHQFGIWNSIGESGVTEMLGNAGYDWVMIDCEHSPIEATAALPALQALAAYPQTSAAVRVAGNDTVLIKRVLDMGAQTIMVPYVESKAEAKAAVDAMRYGPRGIRGMAGMTRATRFGQVEDYFTTAEEELCLIVQVETAKGMAALEEIAGVDGVDAVFIGPADLSASMGYPGQFDHPEVVKTIEQAFERCKKIGMPIGLMDLNVEAAKRWIALGSSFTAVAVDQVLLSQSIHALRAEF</sequence>
<comment type="similarity">
    <text evidence="1">Belongs to the HpcH/HpaI aldolase family.</text>
</comment>
<dbReference type="AlphaFoldDB" id="A0A975EN96"/>
<dbReference type="InterPro" id="IPR015813">
    <property type="entry name" value="Pyrv/PenolPyrv_kinase-like_dom"/>
</dbReference>
<reference evidence="5" key="1">
    <citation type="submission" date="2020-07" db="EMBL/GenBank/DDBJ databases">
        <title>Genome sequences of bacteria associated with the marine, planktonic diatom Thalassiosira profunda strain ECT2AJA-044.</title>
        <authorList>
            <person name="Gargas C.B."/>
            <person name="Roberts W.R."/>
            <person name="Alverson A.J."/>
        </authorList>
    </citation>
    <scope>NUCLEOTIDE SEQUENCE</scope>
    <source>
        <strain evidence="5">ECT2AJA-044</strain>
    </source>
</reference>
<dbReference type="InterPro" id="IPR050251">
    <property type="entry name" value="HpcH-HpaI_aldolase"/>
</dbReference>
<dbReference type="SUPFAM" id="SSF51621">
    <property type="entry name" value="Phosphoenolpyruvate/pyruvate domain"/>
    <property type="match status" value="1"/>
</dbReference>
<protein>
    <submittedName>
        <fullName evidence="5">HpcH/HpaI aldolase/citrate lyase family protein</fullName>
    </submittedName>
</protein>
<dbReference type="GO" id="GO:0016832">
    <property type="term" value="F:aldehyde-lyase activity"/>
    <property type="evidence" value="ECO:0007669"/>
    <property type="project" value="TreeGrafter"/>
</dbReference>
<evidence type="ECO:0000313" key="6">
    <source>
        <dbReference type="Proteomes" id="UP000665026"/>
    </source>
</evidence>
<dbReference type="Proteomes" id="UP000665026">
    <property type="component" value="Chromosome"/>
</dbReference>
<dbReference type="PANTHER" id="PTHR30502">
    <property type="entry name" value="2-KETO-3-DEOXY-L-RHAMNONATE ALDOLASE"/>
    <property type="match status" value="1"/>
</dbReference>
<dbReference type="Gene3D" id="3.20.20.60">
    <property type="entry name" value="Phosphoenolpyruvate-binding domains"/>
    <property type="match status" value="1"/>
</dbReference>
<keyword evidence="3 5" id="KW-0456">Lyase</keyword>
<gene>
    <name evidence="5" type="ORF">HZ995_11930</name>
</gene>
<dbReference type="InterPro" id="IPR005000">
    <property type="entry name" value="Aldolase/citrate-lyase_domain"/>
</dbReference>
<evidence type="ECO:0000313" key="5">
    <source>
        <dbReference type="EMBL" id="QTN35190.1"/>
    </source>
</evidence>
<evidence type="ECO:0000256" key="3">
    <source>
        <dbReference type="ARBA" id="ARBA00023239"/>
    </source>
</evidence>
<dbReference type="InterPro" id="IPR040442">
    <property type="entry name" value="Pyrv_kinase-like_dom_sf"/>
</dbReference>
<dbReference type="EMBL" id="CP060010">
    <property type="protein sequence ID" value="QTN35190.1"/>
    <property type="molecule type" value="Genomic_DNA"/>
</dbReference>
<dbReference type="RefSeq" id="WP_209355876.1">
    <property type="nucleotide sequence ID" value="NZ_CP060010.1"/>
</dbReference>
<evidence type="ECO:0000259" key="4">
    <source>
        <dbReference type="Pfam" id="PF03328"/>
    </source>
</evidence>
<organism evidence="5 6">
    <name type="scientific">Cognatishimia activa</name>
    <dbReference type="NCBI Taxonomy" id="1715691"/>
    <lineage>
        <taxon>Bacteria</taxon>
        <taxon>Pseudomonadati</taxon>
        <taxon>Pseudomonadota</taxon>
        <taxon>Alphaproteobacteria</taxon>
        <taxon>Rhodobacterales</taxon>
        <taxon>Paracoccaceae</taxon>
        <taxon>Cognatishimia</taxon>
    </lineage>
</organism>
<name>A0A975EN96_9RHOB</name>
<dbReference type="GO" id="GO:0005737">
    <property type="term" value="C:cytoplasm"/>
    <property type="evidence" value="ECO:0007669"/>
    <property type="project" value="TreeGrafter"/>
</dbReference>
<proteinExistence type="inferred from homology"/>
<dbReference type="PANTHER" id="PTHR30502:SF0">
    <property type="entry name" value="PHOSPHOENOLPYRUVATE CARBOXYLASE FAMILY PROTEIN"/>
    <property type="match status" value="1"/>
</dbReference>
<accession>A0A975EN96</accession>
<feature type="domain" description="HpcH/HpaI aldolase/citrate lyase" evidence="4">
    <location>
        <begin position="19"/>
        <end position="242"/>
    </location>
</feature>
<dbReference type="Pfam" id="PF03328">
    <property type="entry name" value="HpcH_HpaI"/>
    <property type="match status" value="1"/>
</dbReference>
<keyword evidence="2" id="KW-0479">Metal-binding</keyword>
<dbReference type="GO" id="GO:0046872">
    <property type="term" value="F:metal ion binding"/>
    <property type="evidence" value="ECO:0007669"/>
    <property type="project" value="UniProtKB-KW"/>
</dbReference>
<evidence type="ECO:0000256" key="1">
    <source>
        <dbReference type="ARBA" id="ARBA00005568"/>
    </source>
</evidence>
<dbReference type="KEGG" id="cact:HZ995_11930"/>
<evidence type="ECO:0000256" key="2">
    <source>
        <dbReference type="ARBA" id="ARBA00022723"/>
    </source>
</evidence>